<feature type="compositionally biased region" description="Basic and acidic residues" evidence="1">
    <location>
        <begin position="205"/>
        <end position="214"/>
    </location>
</feature>
<evidence type="ECO:0000313" key="2">
    <source>
        <dbReference type="EMBL" id="KLO08486.1"/>
    </source>
</evidence>
<protein>
    <submittedName>
        <fullName evidence="2">Uncharacterized protein</fullName>
    </submittedName>
</protein>
<feature type="region of interest" description="Disordered" evidence="1">
    <location>
        <begin position="148"/>
        <end position="246"/>
    </location>
</feature>
<reference evidence="2 3" key="1">
    <citation type="submission" date="2015-04" db="EMBL/GenBank/DDBJ databases">
        <title>Complete genome sequence of Schizopora paradoxa KUC8140, a cosmopolitan wood degrader in East Asia.</title>
        <authorList>
            <consortium name="DOE Joint Genome Institute"/>
            <person name="Min B."/>
            <person name="Park H."/>
            <person name="Jang Y."/>
            <person name="Kim J.-J."/>
            <person name="Kim K.H."/>
            <person name="Pangilinan J."/>
            <person name="Lipzen A."/>
            <person name="Riley R."/>
            <person name="Grigoriev I.V."/>
            <person name="Spatafora J.W."/>
            <person name="Choi I.-G."/>
        </authorList>
    </citation>
    <scope>NUCLEOTIDE SEQUENCE [LARGE SCALE GENOMIC DNA]</scope>
    <source>
        <strain evidence="2 3">KUC8140</strain>
    </source>
</reference>
<organism evidence="2 3">
    <name type="scientific">Schizopora paradoxa</name>
    <dbReference type="NCBI Taxonomy" id="27342"/>
    <lineage>
        <taxon>Eukaryota</taxon>
        <taxon>Fungi</taxon>
        <taxon>Dikarya</taxon>
        <taxon>Basidiomycota</taxon>
        <taxon>Agaricomycotina</taxon>
        <taxon>Agaricomycetes</taxon>
        <taxon>Hymenochaetales</taxon>
        <taxon>Schizoporaceae</taxon>
        <taxon>Schizopora</taxon>
    </lineage>
</organism>
<evidence type="ECO:0000256" key="1">
    <source>
        <dbReference type="SAM" id="MobiDB-lite"/>
    </source>
</evidence>
<sequence>MDPDSLQRTARWVRSLQQPPPFYPQQMPPHPMHQQQQSFDARRRTERSRERRQERPMVPQAAMPPTGFADAKRVVADPYDSLKRRHTDEPYSSLHRRGNSLENKSLPRPPGPHPRLNIPTVIYQNPNLPAFVQGPPGSGYPMNMVPAYPPPPPPSPPVPVPSAINPKKSRPTIEKRRPSLSGNTFEPPLPMPIHPTTATRYPPQRHNENQDPRMHMPMPMPMPMPMHPDTGSRRVRGRSASESRRR</sequence>
<keyword evidence="3" id="KW-1185">Reference proteome</keyword>
<dbReference type="InParanoid" id="A0A0H2RUK7"/>
<gene>
    <name evidence="2" type="ORF">SCHPADRAFT_893830</name>
</gene>
<feature type="compositionally biased region" description="Basic and acidic residues" evidence="1">
    <location>
        <begin position="70"/>
        <end position="89"/>
    </location>
</feature>
<proteinExistence type="predicted"/>
<feature type="compositionally biased region" description="Pro residues" evidence="1">
    <location>
        <begin position="18"/>
        <end position="31"/>
    </location>
</feature>
<dbReference type="AlphaFoldDB" id="A0A0H2RUK7"/>
<evidence type="ECO:0000313" key="3">
    <source>
        <dbReference type="Proteomes" id="UP000053477"/>
    </source>
</evidence>
<feature type="compositionally biased region" description="Pro residues" evidence="1">
    <location>
        <begin position="148"/>
        <end position="160"/>
    </location>
</feature>
<dbReference type="OrthoDB" id="3256212at2759"/>
<dbReference type="Proteomes" id="UP000053477">
    <property type="component" value="Unassembled WGS sequence"/>
</dbReference>
<feature type="region of interest" description="Disordered" evidence="1">
    <location>
        <begin position="1"/>
        <end position="120"/>
    </location>
</feature>
<accession>A0A0H2RUK7</accession>
<name>A0A0H2RUK7_9AGAM</name>
<feature type="compositionally biased region" description="Basic and acidic residues" evidence="1">
    <location>
        <begin position="40"/>
        <end position="55"/>
    </location>
</feature>
<dbReference type="EMBL" id="KQ086089">
    <property type="protein sequence ID" value="KLO08486.1"/>
    <property type="molecule type" value="Genomic_DNA"/>
</dbReference>